<name>A0AAN8FQT0_TRICO</name>
<gene>
    <name evidence="1" type="ORF">GCK32_022201</name>
</gene>
<accession>A0AAN8FQT0</accession>
<dbReference type="Proteomes" id="UP001331761">
    <property type="component" value="Unassembled WGS sequence"/>
</dbReference>
<proteinExistence type="predicted"/>
<evidence type="ECO:0000313" key="1">
    <source>
        <dbReference type="EMBL" id="KAK5983996.1"/>
    </source>
</evidence>
<dbReference type="AlphaFoldDB" id="A0AAN8FQT0"/>
<protein>
    <submittedName>
        <fullName evidence="1">Uncharacterized protein</fullName>
    </submittedName>
</protein>
<sequence length="490" mass="54256">ISISNCSIGRIRQNRRFMIPLHNTSLSFTQTNIGMVDSYAFANISARTLSFTGCVVGKMKRFVAMNSRFDYILIEDSRIASIDEGLFQNSQVKSLLIKTSEITQVLPMTFQRSFVDSLKIVLSEIGSLDIHALRGTRIRALTLERTNVNRVKGKPFLFVETNTLHIVDCKLHSTPAREFFSGLTATRLSVINTTFNCDPNDCEMNALLLKPSRHDLLWKFHGNSCSRSTTPATNKELFCDQPTVLHQSGLTCRRSWAIADCVCAGSSSASLPDLNASVVVIGDCEHLTMRSVGATTHALYLFRIGGCDVVRMPIMTKTLKIYHSNLVIHSKAFLNNHISIMALSHAIVSPVEPQAFVNVTIDEMAISNSSLASWHSESVETSRFTNVSILGSRIGKVTPLLGAVRDVSIRNSILSTSEGLSAIRDVHLSNNTVLCCCDNPTSTCGSDINMKQKCREYSKTFICNVSELSDNPKIPLFLLTMSFFVINHVW</sequence>
<evidence type="ECO:0000313" key="2">
    <source>
        <dbReference type="Proteomes" id="UP001331761"/>
    </source>
</evidence>
<reference evidence="1 2" key="1">
    <citation type="submission" date="2019-10" db="EMBL/GenBank/DDBJ databases">
        <title>Assembly and Annotation for the nematode Trichostrongylus colubriformis.</title>
        <authorList>
            <person name="Martin J."/>
        </authorList>
    </citation>
    <scope>NUCLEOTIDE SEQUENCE [LARGE SCALE GENOMIC DNA]</scope>
    <source>
        <strain evidence="1">G859</strain>
        <tissue evidence="1">Whole worm</tissue>
    </source>
</reference>
<feature type="non-terminal residue" evidence="1">
    <location>
        <position position="1"/>
    </location>
</feature>
<organism evidence="1 2">
    <name type="scientific">Trichostrongylus colubriformis</name>
    <name type="common">Black scour worm</name>
    <dbReference type="NCBI Taxonomy" id="6319"/>
    <lineage>
        <taxon>Eukaryota</taxon>
        <taxon>Metazoa</taxon>
        <taxon>Ecdysozoa</taxon>
        <taxon>Nematoda</taxon>
        <taxon>Chromadorea</taxon>
        <taxon>Rhabditida</taxon>
        <taxon>Rhabditina</taxon>
        <taxon>Rhabditomorpha</taxon>
        <taxon>Strongyloidea</taxon>
        <taxon>Trichostrongylidae</taxon>
        <taxon>Trichostrongylus</taxon>
    </lineage>
</organism>
<comment type="caution">
    <text evidence="1">The sequence shown here is derived from an EMBL/GenBank/DDBJ whole genome shotgun (WGS) entry which is preliminary data.</text>
</comment>
<dbReference type="EMBL" id="WIXE01003385">
    <property type="protein sequence ID" value="KAK5983996.1"/>
    <property type="molecule type" value="Genomic_DNA"/>
</dbReference>
<dbReference type="SUPFAM" id="SSF52058">
    <property type="entry name" value="L domain-like"/>
    <property type="match status" value="1"/>
</dbReference>
<keyword evidence="2" id="KW-1185">Reference proteome</keyword>